<dbReference type="EMBL" id="MU825874">
    <property type="protein sequence ID" value="KAJ7387375.1"/>
    <property type="molecule type" value="Genomic_DNA"/>
</dbReference>
<protein>
    <submittedName>
        <fullName evidence="2">Uncharacterized protein</fullName>
    </submittedName>
</protein>
<feature type="compositionally biased region" description="Basic and acidic residues" evidence="1">
    <location>
        <begin position="85"/>
        <end position="96"/>
    </location>
</feature>
<reference evidence="2" key="1">
    <citation type="submission" date="2023-01" db="EMBL/GenBank/DDBJ databases">
        <title>Genome assembly of the deep-sea coral Lophelia pertusa.</title>
        <authorList>
            <person name="Herrera S."/>
            <person name="Cordes E."/>
        </authorList>
    </citation>
    <scope>NUCLEOTIDE SEQUENCE</scope>
    <source>
        <strain evidence="2">USNM1676648</strain>
        <tissue evidence="2">Polyp</tissue>
    </source>
</reference>
<gene>
    <name evidence="2" type="ORF">OS493_004369</name>
</gene>
<sequence length="133" mass="15111">MLRGTPARSPSVYSSGPPSVMPTPVDPSPHPSRGSRQQVAEDLVRSLLGATLHSLDMVAHGSEEQRKNLDTKTRDALETNSQQYKDAERELFGRELETDDWDRMDEDERSENTKKLMTRLKEKRDERVNETGT</sequence>
<dbReference type="AlphaFoldDB" id="A0A9X0D588"/>
<proteinExistence type="predicted"/>
<evidence type="ECO:0000313" key="2">
    <source>
        <dbReference type="EMBL" id="KAJ7387375.1"/>
    </source>
</evidence>
<organism evidence="2 3">
    <name type="scientific">Desmophyllum pertusum</name>
    <dbReference type="NCBI Taxonomy" id="174260"/>
    <lineage>
        <taxon>Eukaryota</taxon>
        <taxon>Metazoa</taxon>
        <taxon>Cnidaria</taxon>
        <taxon>Anthozoa</taxon>
        <taxon>Hexacorallia</taxon>
        <taxon>Scleractinia</taxon>
        <taxon>Caryophylliina</taxon>
        <taxon>Caryophylliidae</taxon>
        <taxon>Desmophyllum</taxon>
    </lineage>
</organism>
<keyword evidence="3" id="KW-1185">Reference proteome</keyword>
<dbReference type="Proteomes" id="UP001163046">
    <property type="component" value="Unassembled WGS sequence"/>
</dbReference>
<comment type="caution">
    <text evidence="2">The sequence shown here is derived from an EMBL/GenBank/DDBJ whole genome shotgun (WGS) entry which is preliminary data.</text>
</comment>
<feature type="compositionally biased region" description="Low complexity" evidence="1">
    <location>
        <begin position="9"/>
        <end position="18"/>
    </location>
</feature>
<evidence type="ECO:0000313" key="3">
    <source>
        <dbReference type="Proteomes" id="UP001163046"/>
    </source>
</evidence>
<feature type="compositionally biased region" description="Pro residues" evidence="1">
    <location>
        <begin position="19"/>
        <end position="30"/>
    </location>
</feature>
<name>A0A9X0D588_9CNID</name>
<feature type="region of interest" description="Disordered" evidence="1">
    <location>
        <begin position="55"/>
        <end position="133"/>
    </location>
</feature>
<feature type="compositionally biased region" description="Basic and acidic residues" evidence="1">
    <location>
        <begin position="61"/>
        <end position="77"/>
    </location>
</feature>
<feature type="compositionally biased region" description="Acidic residues" evidence="1">
    <location>
        <begin position="97"/>
        <end position="109"/>
    </location>
</feature>
<feature type="region of interest" description="Disordered" evidence="1">
    <location>
        <begin position="1"/>
        <end position="39"/>
    </location>
</feature>
<accession>A0A9X0D588</accession>
<feature type="compositionally biased region" description="Basic and acidic residues" evidence="1">
    <location>
        <begin position="110"/>
        <end position="133"/>
    </location>
</feature>
<evidence type="ECO:0000256" key="1">
    <source>
        <dbReference type="SAM" id="MobiDB-lite"/>
    </source>
</evidence>